<protein>
    <submittedName>
        <fullName evidence="2">Uncharacterized protein</fullName>
    </submittedName>
</protein>
<dbReference type="AlphaFoldDB" id="A0AAE0KQB3"/>
<accession>A0AAE0KQB3</accession>
<dbReference type="EMBL" id="LGRX02021301">
    <property type="protein sequence ID" value="KAK3256817.1"/>
    <property type="molecule type" value="Genomic_DNA"/>
</dbReference>
<keyword evidence="3" id="KW-1185">Reference proteome</keyword>
<name>A0AAE0KQB3_9CHLO</name>
<evidence type="ECO:0000313" key="3">
    <source>
        <dbReference type="Proteomes" id="UP001190700"/>
    </source>
</evidence>
<dbReference type="Proteomes" id="UP001190700">
    <property type="component" value="Unassembled WGS sequence"/>
</dbReference>
<reference evidence="2 3" key="1">
    <citation type="journal article" date="2015" name="Genome Biol. Evol.">
        <title>Comparative Genomics of a Bacterivorous Green Alga Reveals Evolutionary Causalities and Consequences of Phago-Mixotrophic Mode of Nutrition.</title>
        <authorList>
            <person name="Burns J.A."/>
            <person name="Paasch A."/>
            <person name="Narechania A."/>
            <person name="Kim E."/>
        </authorList>
    </citation>
    <scope>NUCLEOTIDE SEQUENCE [LARGE SCALE GENOMIC DNA]</scope>
    <source>
        <strain evidence="2 3">PLY_AMNH</strain>
    </source>
</reference>
<proteinExistence type="predicted"/>
<organism evidence="2 3">
    <name type="scientific">Cymbomonas tetramitiformis</name>
    <dbReference type="NCBI Taxonomy" id="36881"/>
    <lineage>
        <taxon>Eukaryota</taxon>
        <taxon>Viridiplantae</taxon>
        <taxon>Chlorophyta</taxon>
        <taxon>Pyramimonadophyceae</taxon>
        <taxon>Pyramimonadales</taxon>
        <taxon>Pyramimonadaceae</taxon>
        <taxon>Cymbomonas</taxon>
    </lineage>
</organism>
<evidence type="ECO:0000313" key="2">
    <source>
        <dbReference type="EMBL" id="KAK3256817.1"/>
    </source>
</evidence>
<comment type="caution">
    <text evidence="2">The sequence shown here is derived from an EMBL/GenBank/DDBJ whole genome shotgun (WGS) entry which is preliminary data.</text>
</comment>
<gene>
    <name evidence="2" type="ORF">CYMTET_34068</name>
</gene>
<feature type="region of interest" description="Disordered" evidence="1">
    <location>
        <begin position="93"/>
        <end position="113"/>
    </location>
</feature>
<sequence>MAAVPWLAECEELTNSGSSLGAVLYMHPAMDTPTHPFDAAFKVRGKHLRLSTATDRPGDSRRSKGSHSGRFRADAGSLETMLALGNPKQEWAGGEQVKRGCAGGKQVANTSHRRTWRRWRGMRRGAEVVAEVGWRVGEVVGVVAAVAAEVEVGAMEEEGEGEVWGGGGGGEAVGEVVGGGGGVEEEEGGGGGGGGVRGRWRGGGGDGGGGGRGEGREVWGVMEVGEEAGEEVVGGGGGGGEGGGETRHKCPVMASEEGSLGQQLGLLSPLRENLGKELRVNNSDVGVLSTTLVFQTARWAASAAGKSEMHSMVTSGSELRLMGKKKYWPQVSGSDVAAAEEGIPAEYREPSKHEKTAIKSIERMLFNAPNHFCQLAGTGWQTDKDDKLYYSGKEASFCCTVCRDAGDSGEYGRGVSKRVQSKAMVSHCTTKSHLNSLKLAAKGLKDALGDIEDQYVHSTTLDLEDSTQRAIYGGKRMQQFFEKAGNDGGQYYGDILFNMDKTWGECQLRVAEIAACLVVCVYARFPDIEVLTALCILDPKMLPRGDPNAEEDPLTTYGIAEIRLLYTHYSTLLVAESVDKLLEE</sequence>
<feature type="region of interest" description="Disordered" evidence="1">
    <location>
        <begin position="50"/>
        <end position="72"/>
    </location>
</feature>
<evidence type="ECO:0000256" key="1">
    <source>
        <dbReference type="SAM" id="MobiDB-lite"/>
    </source>
</evidence>
<feature type="region of interest" description="Disordered" evidence="1">
    <location>
        <begin position="179"/>
        <end position="214"/>
    </location>
</feature>
<feature type="compositionally biased region" description="Gly residues" evidence="1">
    <location>
        <begin position="189"/>
        <end position="212"/>
    </location>
</feature>